<dbReference type="Pfam" id="PF23619">
    <property type="entry name" value="Ig_VWA7"/>
    <property type="match status" value="1"/>
</dbReference>
<keyword evidence="4" id="KW-0325">Glycoprotein</keyword>
<evidence type="ECO:0000259" key="9">
    <source>
        <dbReference type="Pfam" id="PF25107"/>
    </source>
</evidence>
<dbReference type="CDD" id="cd00198">
    <property type="entry name" value="vWFA"/>
    <property type="match status" value="1"/>
</dbReference>
<dbReference type="Gene3D" id="3.40.50.410">
    <property type="entry name" value="von Willebrand factor, type A domain"/>
    <property type="match status" value="1"/>
</dbReference>
<feature type="domain" description="Hemicentin/VWA7 galactose-binding" evidence="6">
    <location>
        <begin position="489"/>
        <end position="583"/>
    </location>
</feature>
<evidence type="ECO:0000313" key="11">
    <source>
        <dbReference type="Proteomes" id="UP001460270"/>
    </source>
</evidence>
<dbReference type="InterPro" id="IPR036465">
    <property type="entry name" value="vWFA_dom_sf"/>
</dbReference>
<organism evidence="10 11">
    <name type="scientific">Mugilogobius chulae</name>
    <name type="common">yellowstripe goby</name>
    <dbReference type="NCBI Taxonomy" id="88201"/>
    <lineage>
        <taxon>Eukaryota</taxon>
        <taxon>Metazoa</taxon>
        <taxon>Chordata</taxon>
        <taxon>Craniata</taxon>
        <taxon>Vertebrata</taxon>
        <taxon>Euteleostomi</taxon>
        <taxon>Actinopterygii</taxon>
        <taxon>Neopterygii</taxon>
        <taxon>Teleostei</taxon>
        <taxon>Neoteleostei</taxon>
        <taxon>Acanthomorphata</taxon>
        <taxon>Gobiaria</taxon>
        <taxon>Gobiiformes</taxon>
        <taxon>Gobioidei</taxon>
        <taxon>Gobiidae</taxon>
        <taxon>Gobionellinae</taxon>
        <taxon>Mugilogobius</taxon>
    </lineage>
</organism>
<feature type="region of interest" description="Disordered" evidence="5">
    <location>
        <begin position="890"/>
        <end position="917"/>
    </location>
</feature>
<dbReference type="AlphaFoldDB" id="A0AAW0PNP2"/>
<keyword evidence="2" id="KW-0964">Secreted</keyword>
<feature type="domain" description="VWA7 Ig-like" evidence="7">
    <location>
        <begin position="701"/>
        <end position="799"/>
    </location>
</feature>
<evidence type="ECO:0000256" key="3">
    <source>
        <dbReference type="ARBA" id="ARBA00022729"/>
    </source>
</evidence>
<evidence type="ECO:0000259" key="6">
    <source>
        <dbReference type="Pfam" id="PF23560"/>
    </source>
</evidence>
<dbReference type="InterPro" id="IPR056861">
    <property type="entry name" value="HMCN1-like_VWA"/>
</dbReference>
<feature type="region of interest" description="Disordered" evidence="5">
    <location>
        <begin position="239"/>
        <end position="271"/>
    </location>
</feature>
<evidence type="ECO:0000256" key="2">
    <source>
        <dbReference type="ARBA" id="ARBA00022525"/>
    </source>
</evidence>
<evidence type="ECO:0000256" key="4">
    <source>
        <dbReference type="ARBA" id="ARBA00023180"/>
    </source>
</evidence>
<protein>
    <recommendedName>
        <fullName evidence="12">VWFA domain-containing protein</fullName>
    </recommendedName>
</protein>
<dbReference type="InterPro" id="IPR052577">
    <property type="entry name" value="VWA7"/>
</dbReference>
<dbReference type="GO" id="GO:0005576">
    <property type="term" value="C:extracellular region"/>
    <property type="evidence" value="ECO:0007669"/>
    <property type="project" value="UniProtKB-SubCell"/>
</dbReference>
<gene>
    <name evidence="10" type="ORF">WMY93_008050</name>
</gene>
<name>A0AAW0PNP2_9GOBI</name>
<feature type="compositionally biased region" description="Basic and acidic residues" evidence="5">
    <location>
        <begin position="247"/>
        <end position="259"/>
    </location>
</feature>
<dbReference type="PANTHER" id="PTHR14905">
    <property type="entry name" value="NG37"/>
    <property type="match status" value="1"/>
</dbReference>
<dbReference type="PANTHER" id="PTHR14905:SF18">
    <property type="entry name" value="VON WILLEBRAND FACTOR A DOMAIN-CONTAINING 10, TANDEM DUPLICATE 1-RELATED"/>
    <property type="match status" value="1"/>
</dbReference>
<dbReference type="InterPro" id="IPR056862">
    <property type="entry name" value="VWA7_N"/>
</dbReference>
<dbReference type="InterPro" id="IPR056475">
    <property type="entry name" value="GBD_Hemicentin/VWA7"/>
</dbReference>
<dbReference type="Pfam" id="PF23560">
    <property type="entry name" value="GBD_Hemicentin"/>
    <property type="match status" value="1"/>
</dbReference>
<dbReference type="Pfam" id="PF25107">
    <property type="entry name" value="VWA7_N"/>
    <property type="match status" value="1"/>
</dbReference>
<keyword evidence="11" id="KW-1185">Reference proteome</keyword>
<reference evidence="11" key="1">
    <citation type="submission" date="2024-04" db="EMBL/GenBank/DDBJ databases">
        <title>Salinicola lusitanus LLJ914,a marine bacterium isolated from the Okinawa Trough.</title>
        <authorList>
            <person name="Li J."/>
        </authorList>
    </citation>
    <scope>NUCLEOTIDE SEQUENCE [LARGE SCALE GENOMIC DNA]</scope>
</reference>
<feature type="domain" description="Hemicentin-1-like von Willebrand factor A" evidence="8">
    <location>
        <begin position="315"/>
        <end position="470"/>
    </location>
</feature>
<feature type="domain" description="VWA7 N-terminal" evidence="9">
    <location>
        <begin position="82"/>
        <end position="305"/>
    </location>
</feature>
<dbReference type="SUPFAM" id="SSF53300">
    <property type="entry name" value="vWA-like"/>
    <property type="match status" value="1"/>
</dbReference>
<evidence type="ECO:0008006" key="12">
    <source>
        <dbReference type="Google" id="ProtNLM"/>
    </source>
</evidence>
<comment type="caution">
    <text evidence="10">The sequence shown here is derived from an EMBL/GenBank/DDBJ whole genome shotgun (WGS) entry which is preliminary data.</text>
</comment>
<sequence>MRKKVAESSNLSTAQSCTRMSGLVLLCVLLVTPGVTGFKLDQDKDSQSHWEITEAAILNVTARACRTLAREEDRDFTLPATLTPQSLLEACAAKSSAGKFARYKFEIKGCNSLVNTEEAQTASAHFDNESFDKGKKTITDGLYTVKASIKREDYEAARCQLGRILHTLQDFYSHSNWIEMGNDQPNTNLIKADVSLGNKADGSRPTCRNCTDNCTDNILEDINKEKLLTSGYFSPWPQNNKPTGKCSHGDNKDNTRHSEATGGINKDGVNSSHGYLHKKAAEVSRAATVELLEDVQDAVGHKSFLRMMGVSPGKAVCFVIDTTGSMGYDILAVQYISNNLIKDLVGTENEPSVYVLVPFNDPDFGPVKKTTDITEFQSAINSLSPSGGGDEPEFSLSGLQLALNAVPVGSEIYLFTDATVKDTNLKDSVITGIKRTQCLVFFLISEDTLVEPIYDEMAKVSGGQVVKLTKDKVFPAINLFLNSSFSNMVTLLHAVRSPGKIENFTFSVDESETRLSVFITGTKAFTLISPSGAVQETITGPLTTSSETVGNLLVLTLNHEAGLWKINMRSTEPYTLNIKAQSSVSFFISFMESSEVRSDGYSVKTNQPTAEHSGTLMVVPFGKDAITLKEVNLVYSSTSGQSRGNITGQENNEYLVQFDKIPSEGFTVQVKLEENSGLTKSTSPSYQRQSTANNKPLLISVTTSSPATVEPGSTIYTTITVSTLETEGNFTIKATLTPDVGSINSSFTLEVLRNSSANAIIQSTIANTTTFGTEVKQTVEVKGLSASDSTYAVSTFTVTKEVTDIYAPVFDPLTPQAYCLNICNSTWQFSVRVTDDTLLANIYVREGNGTLQLNKASDNNTVVSYNASCCFPTVEVVAVDEYYYTKSCNRQSTRHNPRQPHLSSNSLSTQHKPRQPQLQATAIQHDTTLDNHNYTATAIQHYTTLDNHNYTATAIQHDTIVNNHNYTATAIQHDTIVNNHNYTATAIQHDTTLDNHSYTPTAIQHDTTLDNHNYTATAIQHDPTLDNHNYTATAIQHDTILDNHNYTATAIQNDPTLDNHNYTATAIQHDPTLDNHNYTATAIQHDTTLDNHNYTATAIQHDTTLDNHNYTATAIQHDTTLDNHNFSATAIQHGTNLNSHNYTATANHHDTNLDNHNYRAITVTHNILT</sequence>
<keyword evidence="3" id="KW-0732">Signal</keyword>
<evidence type="ECO:0000256" key="1">
    <source>
        <dbReference type="ARBA" id="ARBA00004613"/>
    </source>
</evidence>
<evidence type="ECO:0000313" key="10">
    <source>
        <dbReference type="EMBL" id="KAK7925740.1"/>
    </source>
</evidence>
<evidence type="ECO:0000256" key="5">
    <source>
        <dbReference type="SAM" id="MobiDB-lite"/>
    </source>
</evidence>
<accession>A0AAW0PNP2</accession>
<dbReference type="InterPro" id="IPR057615">
    <property type="entry name" value="Ig_VWA7"/>
</dbReference>
<dbReference type="EMBL" id="JBBPFD010000005">
    <property type="protein sequence ID" value="KAK7925740.1"/>
    <property type="molecule type" value="Genomic_DNA"/>
</dbReference>
<feature type="compositionally biased region" description="Polar residues" evidence="5">
    <location>
        <begin position="901"/>
        <end position="917"/>
    </location>
</feature>
<proteinExistence type="predicted"/>
<evidence type="ECO:0000259" key="7">
    <source>
        <dbReference type="Pfam" id="PF23619"/>
    </source>
</evidence>
<dbReference type="Pfam" id="PF25106">
    <property type="entry name" value="VWA_4"/>
    <property type="match status" value="1"/>
</dbReference>
<comment type="subcellular location">
    <subcellularLocation>
        <location evidence="1">Secreted</location>
    </subcellularLocation>
</comment>
<dbReference type="Proteomes" id="UP001460270">
    <property type="component" value="Unassembled WGS sequence"/>
</dbReference>
<evidence type="ECO:0000259" key="8">
    <source>
        <dbReference type="Pfam" id="PF25106"/>
    </source>
</evidence>